<sequence length="270" mass="27977">MSYVDDIVGTIQVRLEELEKGLALVEAAVLTLELSMSREGLTNIPGWEWVAQTVITPLISLARNCVHAFRDAIAFWRVEIAFAGSPDNLRAAADLIDAKLVKVAKEFSPTLVLSKIPSALDSNYSDGKASEMYEHAIDGRDAAVLAIADHSSPVVSGLRTLADGIESYYLEVMGMVGGAILTISGIVLALLTVQTALASVGATGLTGGAASPSLLIPICTGAAAAANLIGGAIVLFVAISGHANTVGQVKDSIKRNLGETVPNWPAAVTG</sequence>
<evidence type="ECO:0000313" key="3">
    <source>
        <dbReference type="Proteomes" id="UP000503441"/>
    </source>
</evidence>
<evidence type="ECO:0000256" key="1">
    <source>
        <dbReference type="SAM" id="Phobius"/>
    </source>
</evidence>
<keyword evidence="1" id="KW-1133">Transmembrane helix</keyword>
<proteinExistence type="predicted"/>
<dbReference type="EMBL" id="CP049933">
    <property type="protein sequence ID" value="QIM17667.1"/>
    <property type="molecule type" value="Genomic_DNA"/>
</dbReference>
<organism evidence="2 3">
    <name type="scientific">Leucobacter coleopterorum</name>
    <dbReference type="NCBI Taxonomy" id="2714933"/>
    <lineage>
        <taxon>Bacteria</taxon>
        <taxon>Bacillati</taxon>
        <taxon>Actinomycetota</taxon>
        <taxon>Actinomycetes</taxon>
        <taxon>Micrococcales</taxon>
        <taxon>Microbacteriaceae</taxon>
        <taxon>Leucobacter</taxon>
    </lineage>
</organism>
<keyword evidence="3" id="KW-1185">Reference proteome</keyword>
<accession>A0ABX6JTP8</accession>
<dbReference type="RefSeq" id="WP_166328420.1">
    <property type="nucleotide sequence ID" value="NZ_CP049933.1"/>
</dbReference>
<keyword evidence="1" id="KW-0472">Membrane</keyword>
<name>A0ABX6JTP8_9MICO</name>
<gene>
    <name evidence="2" type="ORF">G7066_01220</name>
</gene>
<evidence type="ECO:0000313" key="2">
    <source>
        <dbReference type="EMBL" id="QIM17667.1"/>
    </source>
</evidence>
<keyword evidence="1" id="KW-0812">Transmembrane</keyword>
<feature type="transmembrane region" description="Helical" evidence="1">
    <location>
        <begin position="168"/>
        <end position="194"/>
    </location>
</feature>
<reference evidence="2 3" key="1">
    <citation type="submission" date="2020-03" db="EMBL/GenBank/DDBJ databases">
        <title>Leucobacter sp. nov., isolated from beetles.</title>
        <authorList>
            <person name="Hyun D.-W."/>
            <person name="Bae J.-W."/>
        </authorList>
    </citation>
    <scope>NUCLEOTIDE SEQUENCE [LARGE SCALE GENOMIC DNA]</scope>
    <source>
        <strain evidence="2 3">HDW9A</strain>
    </source>
</reference>
<protein>
    <submittedName>
        <fullName evidence="2">Uncharacterized protein</fullName>
    </submittedName>
</protein>
<feature type="transmembrane region" description="Helical" evidence="1">
    <location>
        <begin position="214"/>
        <end position="239"/>
    </location>
</feature>
<dbReference type="Proteomes" id="UP000503441">
    <property type="component" value="Chromosome"/>
</dbReference>